<dbReference type="EMBL" id="JABFTP020000185">
    <property type="protein sequence ID" value="KAL3286961.1"/>
    <property type="molecule type" value="Genomic_DNA"/>
</dbReference>
<feature type="non-terminal residue" evidence="4">
    <location>
        <position position="1"/>
    </location>
</feature>
<keyword evidence="5" id="KW-1185">Reference proteome</keyword>
<dbReference type="SMART" id="SM00181">
    <property type="entry name" value="EGF"/>
    <property type="match status" value="3"/>
</dbReference>
<feature type="compositionally biased region" description="Pro residues" evidence="2">
    <location>
        <begin position="251"/>
        <end position="265"/>
    </location>
</feature>
<feature type="region of interest" description="Disordered" evidence="2">
    <location>
        <begin position="246"/>
        <end position="267"/>
    </location>
</feature>
<keyword evidence="1" id="KW-1015">Disulfide bond</keyword>
<dbReference type="AlphaFoldDB" id="A0ABD2P8D0"/>
<evidence type="ECO:0000313" key="4">
    <source>
        <dbReference type="EMBL" id="KAL3286961.1"/>
    </source>
</evidence>
<dbReference type="Gene3D" id="2.10.25.10">
    <property type="entry name" value="Laminin"/>
    <property type="match status" value="3"/>
</dbReference>
<dbReference type="PROSITE" id="PS01187">
    <property type="entry name" value="EGF_CA"/>
    <property type="match status" value="1"/>
</dbReference>
<dbReference type="InterPro" id="IPR018097">
    <property type="entry name" value="EGF_Ca-bd_CS"/>
</dbReference>
<name>A0ABD2P8D0_9CUCU</name>
<evidence type="ECO:0000256" key="1">
    <source>
        <dbReference type="ARBA" id="ARBA00023157"/>
    </source>
</evidence>
<dbReference type="InterPro" id="IPR000742">
    <property type="entry name" value="EGF"/>
</dbReference>
<gene>
    <name evidence="4" type="ORF">HHI36_001447</name>
</gene>
<dbReference type="CDD" id="cd00054">
    <property type="entry name" value="EGF_CA"/>
    <property type="match status" value="1"/>
</dbReference>
<proteinExistence type="predicted"/>
<reference evidence="4 5" key="1">
    <citation type="journal article" date="2021" name="BMC Biol.">
        <title>Horizontally acquired antibacterial genes associated with adaptive radiation of ladybird beetles.</title>
        <authorList>
            <person name="Li H.S."/>
            <person name="Tang X.F."/>
            <person name="Huang Y.H."/>
            <person name="Xu Z.Y."/>
            <person name="Chen M.L."/>
            <person name="Du X.Y."/>
            <person name="Qiu B.Y."/>
            <person name="Chen P.T."/>
            <person name="Zhang W."/>
            <person name="Slipinski A."/>
            <person name="Escalona H.E."/>
            <person name="Waterhouse R.M."/>
            <person name="Zwick A."/>
            <person name="Pang H."/>
        </authorList>
    </citation>
    <scope>NUCLEOTIDE SEQUENCE [LARGE SCALE GENOMIC DNA]</scope>
    <source>
        <strain evidence="4">SYSU2018</strain>
    </source>
</reference>
<evidence type="ECO:0000256" key="2">
    <source>
        <dbReference type="SAM" id="MobiDB-lite"/>
    </source>
</evidence>
<organism evidence="4 5">
    <name type="scientific">Cryptolaemus montrouzieri</name>
    <dbReference type="NCBI Taxonomy" id="559131"/>
    <lineage>
        <taxon>Eukaryota</taxon>
        <taxon>Metazoa</taxon>
        <taxon>Ecdysozoa</taxon>
        <taxon>Arthropoda</taxon>
        <taxon>Hexapoda</taxon>
        <taxon>Insecta</taxon>
        <taxon>Pterygota</taxon>
        <taxon>Neoptera</taxon>
        <taxon>Endopterygota</taxon>
        <taxon>Coleoptera</taxon>
        <taxon>Polyphaga</taxon>
        <taxon>Cucujiformia</taxon>
        <taxon>Coccinelloidea</taxon>
        <taxon>Coccinellidae</taxon>
        <taxon>Scymninae</taxon>
        <taxon>Scymnini</taxon>
        <taxon>Cryptolaemus</taxon>
    </lineage>
</organism>
<dbReference type="Gene3D" id="2.60.120.200">
    <property type="match status" value="1"/>
</dbReference>
<comment type="caution">
    <text evidence="4">The sequence shown here is derived from an EMBL/GenBank/DDBJ whole genome shotgun (WGS) entry which is preliminary data.</text>
</comment>
<accession>A0ABD2P8D0</accession>
<feature type="domain" description="EGF-like" evidence="3">
    <location>
        <begin position="348"/>
        <end position="391"/>
    </location>
</feature>
<feature type="domain" description="EGF-like" evidence="3">
    <location>
        <begin position="310"/>
        <end position="346"/>
    </location>
</feature>
<feature type="domain" description="EGF-like" evidence="3">
    <location>
        <begin position="268"/>
        <end position="306"/>
    </location>
</feature>
<sequence>AVITKDLQAVIKKDDLILSLRHIKPKKRSRGSAETLFSIVFPGTDNKFAILLNRRTKKVIVETLERGKERVQHFTVDILEEDSTVKSLVLAMDQRQPGAHATLYIDCISYGMVATPKTIKEMFVNMDEPKVEVYHEKRYPMEIDGHRDVRTVLSMHECPLELDSKSLNSFDDESFLNNYLRDDPNAGVDPYGRGDIPSVSSLDEGTLLKALNELIRSVNSLYSKCGERDANIEWIRRYMEECDVCRRRPDPPPTRPPPPTTPEPTRPTCETAPPNCFRGVRCYETVQGPRCGPCPYGYTGNGYDCRPIRTCADRPCFPGVTCQDSSSGYTCGPCPTNYDGNGEQCRRTCRDNPCFQGVICDDTETGFRCRACPPGYEGNGEECRRRPSGCEYNPCAPGCAPSWRSEPRN</sequence>
<dbReference type="PANTHER" id="PTHR10199">
    <property type="entry name" value="THROMBOSPONDIN"/>
    <property type="match status" value="1"/>
</dbReference>
<evidence type="ECO:0000259" key="3">
    <source>
        <dbReference type="SMART" id="SM00181"/>
    </source>
</evidence>
<dbReference type="Proteomes" id="UP001516400">
    <property type="component" value="Unassembled WGS sequence"/>
</dbReference>
<protein>
    <recommendedName>
        <fullName evidence="3">EGF-like domain-containing protein</fullName>
    </recommendedName>
</protein>
<evidence type="ECO:0000313" key="5">
    <source>
        <dbReference type="Proteomes" id="UP001516400"/>
    </source>
</evidence>
<dbReference type="PANTHER" id="PTHR10199:SF88">
    <property type="entry name" value="CARTILAGE OLIGOMERIC MATRIX PROTEIN"/>
    <property type="match status" value="1"/>
</dbReference>